<feature type="compositionally biased region" description="Basic and acidic residues" evidence="1">
    <location>
        <begin position="37"/>
        <end position="58"/>
    </location>
</feature>
<dbReference type="InterPro" id="IPR036259">
    <property type="entry name" value="MFS_trans_sf"/>
</dbReference>
<feature type="compositionally biased region" description="Polar residues" evidence="1">
    <location>
        <begin position="113"/>
        <end position="126"/>
    </location>
</feature>
<feature type="region of interest" description="Disordered" evidence="1">
    <location>
        <begin position="1"/>
        <end position="126"/>
    </location>
</feature>
<keyword evidence="2" id="KW-1133">Transmembrane helix</keyword>
<dbReference type="AlphaFoldDB" id="A0ABD0LTD8"/>
<protein>
    <submittedName>
        <fullName evidence="3">Uncharacterized protein</fullName>
    </submittedName>
</protein>
<feature type="compositionally biased region" description="Polar residues" evidence="1">
    <location>
        <begin position="89"/>
        <end position="104"/>
    </location>
</feature>
<feature type="transmembrane region" description="Helical" evidence="2">
    <location>
        <begin position="540"/>
        <end position="563"/>
    </location>
</feature>
<feature type="transmembrane region" description="Helical" evidence="2">
    <location>
        <begin position="257"/>
        <end position="277"/>
    </location>
</feature>
<name>A0ABD0LTD8_9CAEN</name>
<sequence length="636" mass="69039">MCEVDERGKDAHVVSAKEDAPPPGTRLLIADTQVADTFHDRAQRKDEQGKNTHPREDTPLLELQVVGVDAQETDTSQDGTQTLDEHQQDTPSVNAQEVAPQSRTQKLDEHQQDTPSVNAHVTAPNNRTQTLDEQQEFIQLMNVEEFIPQNGDPLLEKHLIQEDKPQDKARNLCDQPDDIHKADGDGDPLQNEDTLQTDIDDNSSGPLDGGWGWVVCFTAMWVYGNTAAILTISGMIYVAILEENSRGDLDISFKTSWVMSLASGLMFLMSVVTGILCDRFGFRKVTFCGGLLAFVSILSSAFVTDLFLLYLTYGQVNPVLLGAGFGLTFSPALVILGFYFKRRLGLANGIVMFGSASLTMTYALVLPRLLDLLGLTLTLVCLSGAMFLFMPCTLAWKPARPAGHQQDTLTGLKTTSNTSTRTRVCQGNCVCCGCGSGRLLNTRIWRNKRYVVWLVAFVVCFFGHMTPFVHVVKHSEDVFPDSSSSLLPFCIGAGSVVSRIIVGVLIDHTRLNRVYLQGASLLIMGISTFCLPLAVTFTSLAIACVALGMGEGALFSLVGPVVFQLVGPDNASQGMGCLLGLLCVPATVGPPVAGLLYDRLGSYTVAFCTAGVPQVIGALMLFLVFPRYSKGQRATH</sequence>
<keyword evidence="2" id="KW-0812">Transmembrane</keyword>
<dbReference type="PANTHER" id="PTHR11360:SF251">
    <property type="entry name" value="MAJOR FACILITATOR SUPERFAMILY (MFS) PROFILE DOMAIN-CONTAINING PROTEIN"/>
    <property type="match status" value="1"/>
</dbReference>
<evidence type="ECO:0000256" key="1">
    <source>
        <dbReference type="SAM" id="MobiDB-lite"/>
    </source>
</evidence>
<proteinExistence type="predicted"/>
<feature type="compositionally biased region" description="Basic and acidic residues" evidence="1">
    <location>
        <begin position="1"/>
        <end position="20"/>
    </location>
</feature>
<feature type="compositionally biased region" description="Polar residues" evidence="1">
    <location>
        <begin position="73"/>
        <end position="82"/>
    </location>
</feature>
<dbReference type="InterPro" id="IPR050327">
    <property type="entry name" value="Proton-linked_MCT"/>
</dbReference>
<gene>
    <name evidence="3" type="ORF">BaRGS_00006127</name>
</gene>
<keyword evidence="2" id="KW-0472">Membrane</keyword>
<dbReference type="InterPro" id="IPR011701">
    <property type="entry name" value="MFS"/>
</dbReference>
<evidence type="ECO:0000313" key="3">
    <source>
        <dbReference type="EMBL" id="KAK7502552.1"/>
    </source>
</evidence>
<keyword evidence="4" id="KW-1185">Reference proteome</keyword>
<evidence type="ECO:0000313" key="4">
    <source>
        <dbReference type="Proteomes" id="UP001519460"/>
    </source>
</evidence>
<feature type="transmembrane region" description="Helical" evidence="2">
    <location>
        <begin position="450"/>
        <end position="472"/>
    </location>
</feature>
<dbReference type="Proteomes" id="UP001519460">
    <property type="component" value="Unassembled WGS sequence"/>
</dbReference>
<comment type="caution">
    <text evidence="3">The sequence shown here is derived from an EMBL/GenBank/DDBJ whole genome shotgun (WGS) entry which is preliminary data.</text>
</comment>
<feature type="transmembrane region" description="Helical" evidence="2">
    <location>
        <begin position="211"/>
        <end position="237"/>
    </location>
</feature>
<organism evidence="3 4">
    <name type="scientific">Batillaria attramentaria</name>
    <dbReference type="NCBI Taxonomy" id="370345"/>
    <lineage>
        <taxon>Eukaryota</taxon>
        <taxon>Metazoa</taxon>
        <taxon>Spiralia</taxon>
        <taxon>Lophotrochozoa</taxon>
        <taxon>Mollusca</taxon>
        <taxon>Gastropoda</taxon>
        <taxon>Caenogastropoda</taxon>
        <taxon>Sorbeoconcha</taxon>
        <taxon>Cerithioidea</taxon>
        <taxon>Batillariidae</taxon>
        <taxon>Batillaria</taxon>
    </lineage>
</organism>
<feature type="transmembrane region" description="Helical" evidence="2">
    <location>
        <begin position="484"/>
        <end position="502"/>
    </location>
</feature>
<dbReference type="Pfam" id="PF07690">
    <property type="entry name" value="MFS_1"/>
    <property type="match status" value="2"/>
</dbReference>
<dbReference type="Gene3D" id="1.20.1250.20">
    <property type="entry name" value="MFS general substrate transporter like domains"/>
    <property type="match status" value="2"/>
</dbReference>
<feature type="transmembrane region" description="Helical" evidence="2">
    <location>
        <begin position="319"/>
        <end position="339"/>
    </location>
</feature>
<feature type="transmembrane region" description="Helical" evidence="2">
    <location>
        <begin position="346"/>
        <end position="366"/>
    </location>
</feature>
<dbReference type="PANTHER" id="PTHR11360">
    <property type="entry name" value="MONOCARBOXYLATE TRANSPORTER"/>
    <property type="match status" value="1"/>
</dbReference>
<reference evidence="3 4" key="1">
    <citation type="journal article" date="2023" name="Sci. Data">
        <title>Genome assembly of the Korean intertidal mud-creeper Batillaria attramentaria.</title>
        <authorList>
            <person name="Patra A.K."/>
            <person name="Ho P.T."/>
            <person name="Jun S."/>
            <person name="Lee S.J."/>
            <person name="Kim Y."/>
            <person name="Won Y.J."/>
        </authorList>
    </citation>
    <scope>NUCLEOTIDE SEQUENCE [LARGE SCALE GENOMIC DNA]</scope>
    <source>
        <strain evidence="3">Wonlab-2016</strain>
    </source>
</reference>
<feature type="transmembrane region" description="Helical" evidence="2">
    <location>
        <begin position="603"/>
        <end position="625"/>
    </location>
</feature>
<feature type="transmembrane region" description="Helical" evidence="2">
    <location>
        <begin position="514"/>
        <end position="534"/>
    </location>
</feature>
<dbReference type="EMBL" id="JACVVK020000025">
    <property type="protein sequence ID" value="KAK7502552.1"/>
    <property type="molecule type" value="Genomic_DNA"/>
</dbReference>
<evidence type="ECO:0000256" key="2">
    <source>
        <dbReference type="SAM" id="Phobius"/>
    </source>
</evidence>
<feature type="compositionally biased region" description="Basic and acidic residues" evidence="1">
    <location>
        <begin position="166"/>
        <end position="184"/>
    </location>
</feature>
<feature type="region of interest" description="Disordered" evidence="1">
    <location>
        <begin position="166"/>
        <end position="203"/>
    </location>
</feature>
<feature type="transmembrane region" description="Helical" evidence="2">
    <location>
        <begin position="289"/>
        <end position="313"/>
    </location>
</feature>
<feature type="transmembrane region" description="Helical" evidence="2">
    <location>
        <begin position="575"/>
        <end position="597"/>
    </location>
</feature>
<feature type="transmembrane region" description="Helical" evidence="2">
    <location>
        <begin position="372"/>
        <end position="396"/>
    </location>
</feature>
<accession>A0ABD0LTD8</accession>
<dbReference type="SUPFAM" id="SSF103473">
    <property type="entry name" value="MFS general substrate transporter"/>
    <property type="match status" value="1"/>
</dbReference>
<feature type="compositionally biased region" description="Polar residues" evidence="1">
    <location>
        <begin position="191"/>
        <end position="203"/>
    </location>
</feature>